<dbReference type="Proteomes" id="UP000245133">
    <property type="component" value="Unassembled WGS sequence"/>
</dbReference>
<evidence type="ECO:0000256" key="7">
    <source>
        <dbReference type="HAMAP-Rule" id="MF_00259"/>
    </source>
</evidence>
<comment type="subunit">
    <text evidence="7">The glycine cleavage system is composed of four proteins: P, T, L and H.</text>
</comment>
<dbReference type="SUPFAM" id="SSF103025">
    <property type="entry name" value="Folate-binding domain"/>
    <property type="match status" value="1"/>
</dbReference>
<dbReference type="Gene3D" id="2.40.30.110">
    <property type="entry name" value="Aminomethyltransferase beta-barrel domains"/>
    <property type="match status" value="1"/>
</dbReference>
<comment type="function">
    <text evidence="7">The glycine cleavage system catalyzes the degradation of glycine.</text>
</comment>
<accession>A0A2P2E3X4</accession>
<dbReference type="NCBIfam" id="NF001567">
    <property type="entry name" value="PRK00389.1"/>
    <property type="match status" value="1"/>
</dbReference>
<dbReference type="Gene3D" id="3.30.70.1400">
    <property type="entry name" value="Aminomethyltransferase beta-barrel domains"/>
    <property type="match status" value="1"/>
</dbReference>
<dbReference type="GO" id="GO:0019464">
    <property type="term" value="P:glycine decarboxylation via glycine cleavage system"/>
    <property type="evidence" value="ECO:0007669"/>
    <property type="project" value="UniProtKB-UniRule"/>
</dbReference>
<sequence>MDLQKTALNEKHRQLGAKMVPFGGWDMPVQYTGIIQEHLSTRTDAGLFDVSHMGEIFITGASEDILSLLETLTCNTVSTMKDGQVQYNAVLNETGGLVDDVTIYKFSAEKYMICSNASNYPAVTKHLQKYQKGTCRVEDQSHIWHQLALQGPKANAILESVLKQSLDPIAYYHFQEITYKSETIIVSRTGYTGEDGFEIYTSVPLGLQLWDTLLQEGKSSGLVPVGLGARDTLRLEAKYPLYGHELNEEWSPVESGIGFIVKEKTLPYFGYERILSDKKNSPKRKIVGIQLEEPGVMRENYPIFAADETPIGKTTSGTHSPSCKVSLGLAILDFDYTKDQTEVFVEIRGQKKKAKVHLSPFIKGSVRNHKG</sequence>
<dbReference type="InterPro" id="IPR006223">
    <property type="entry name" value="GcvT"/>
</dbReference>
<feature type="domain" description="GCVT N-terminal" evidence="9">
    <location>
        <begin position="9"/>
        <end position="263"/>
    </location>
</feature>
<evidence type="ECO:0000313" key="11">
    <source>
        <dbReference type="EMBL" id="GBF51587.1"/>
    </source>
</evidence>
<dbReference type="GO" id="GO:0008168">
    <property type="term" value="F:methyltransferase activity"/>
    <property type="evidence" value="ECO:0007669"/>
    <property type="project" value="UniProtKB-KW"/>
</dbReference>
<feature type="domain" description="Aminomethyltransferase C-terminal" evidence="10">
    <location>
        <begin position="284"/>
        <end position="363"/>
    </location>
</feature>
<gene>
    <name evidence="7 11" type="primary">gcvT</name>
    <name evidence="11" type="ORF">LPTSP4_31250</name>
</gene>
<keyword evidence="11" id="KW-0489">Methyltransferase</keyword>
<dbReference type="Pfam" id="PF08669">
    <property type="entry name" value="GCV_T_C"/>
    <property type="match status" value="1"/>
</dbReference>
<dbReference type="InterPro" id="IPR028896">
    <property type="entry name" value="GcvT/YgfZ/DmdA"/>
</dbReference>
<keyword evidence="3 7" id="KW-0032">Aminotransferase</keyword>
<dbReference type="SUPFAM" id="SSF101790">
    <property type="entry name" value="Aminomethyltransferase beta-barrel domain"/>
    <property type="match status" value="1"/>
</dbReference>
<evidence type="ECO:0000256" key="1">
    <source>
        <dbReference type="ARBA" id="ARBA00008609"/>
    </source>
</evidence>
<comment type="caution">
    <text evidence="11">The sequence shown here is derived from an EMBL/GenBank/DDBJ whole genome shotgun (WGS) entry which is preliminary data.</text>
</comment>
<dbReference type="NCBIfam" id="TIGR00528">
    <property type="entry name" value="gcvT"/>
    <property type="match status" value="1"/>
</dbReference>
<dbReference type="InterPro" id="IPR006222">
    <property type="entry name" value="GCVT_N"/>
</dbReference>
<dbReference type="EMBL" id="BFBB01000008">
    <property type="protein sequence ID" value="GBF51587.1"/>
    <property type="molecule type" value="Genomic_DNA"/>
</dbReference>
<dbReference type="EC" id="2.1.2.10" evidence="2 7"/>
<dbReference type="GO" id="GO:0005960">
    <property type="term" value="C:glycine cleavage complex"/>
    <property type="evidence" value="ECO:0007669"/>
    <property type="project" value="InterPro"/>
</dbReference>
<dbReference type="GO" id="GO:0032259">
    <property type="term" value="P:methylation"/>
    <property type="evidence" value="ECO:0007669"/>
    <property type="project" value="UniProtKB-KW"/>
</dbReference>
<evidence type="ECO:0000313" key="12">
    <source>
        <dbReference type="Proteomes" id="UP000245133"/>
    </source>
</evidence>
<reference evidence="11 12" key="1">
    <citation type="submission" date="2018-02" db="EMBL/GenBank/DDBJ databases">
        <title>Novel Leptospira species isolated from soil and water in Japan.</title>
        <authorList>
            <person name="Nakao R."/>
            <person name="Masuzawa T."/>
        </authorList>
    </citation>
    <scope>NUCLEOTIDE SEQUENCE [LARGE SCALE GENOMIC DNA]</scope>
    <source>
        <strain evidence="11 12">YH101</strain>
    </source>
</reference>
<dbReference type="InterPro" id="IPR029043">
    <property type="entry name" value="GcvT/YgfZ_C"/>
</dbReference>
<dbReference type="GO" id="GO:0008483">
    <property type="term" value="F:transaminase activity"/>
    <property type="evidence" value="ECO:0007669"/>
    <property type="project" value="UniProtKB-KW"/>
</dbReference>
<dbReference type="Gene3D" id="3.30.1360.120">
    <property type="entry name" value="Probable tRNA modification gtpase trme, domain 1"/>
    <property type="match status" value="1"/>
</dbReference>
<evidence type="ECO:0000256" key="3">
    <source>
        <dbReference type="ARBA" id="ARBA00022576"/>
    </source>
</evidence>
<evidence type="ECO:0000256" key="6">
    <source>
        <dbReference type="ARBA" id="ARBA00047665"/>
    </source>
</evidence>
<proteinExistence type="inferred from homology"/>
<dbReference type="InterPro" id="IPR027266">
    <property type="entry name" value="TrmE/GcvT-like"/>
</dbReference>
<name>A0A2P2E3X4_9LEPT</name>
<dbReference type="PIRSF" id="PIRSF006487">
    <property type="entry name" value="GcvT"/>
    <property type="match status" value="1"/>
</dbReference>
<comment type="catalytic activity">
    <reaction evidence="6 7">
        <text>N(6)-[(R)-S(8)-aminomethyldihydrolipoyl]-L-lysyl-[protein] + (6S)-5,6,7,8-tetrahydrofolate = N(6)-[(R)-dihydrolipoyl]-L-lysyl-[protein] + (6R)-5,10-methylene-5,6,7,8-tetrahydrofolate + NH4(+)</text>
        <dbReference type="Rhea" id="RHEA:16945"/>
        <dbReference type="Rhea" id="RHEA-COMP:10475"/>
        <dbReference type="Rhea" id="RHEA-COMP:10492"/>
        <dbReference type="ChEBI" id="CHEBI:15636"/>
        <dbReference type="ChEBI" id="CHEBI:28938"/>
        <dbReference type="ChEBI" id="CHEBI:57453"/>
        <dbReference type="ChEBI" id="CHEBI:83100"/>
        <dbReference type="ChEBI" id="CHEBI:83143"/>
        <dbReference type="EC" id="2.1.2.10"/>
    </reaction>
</comment>
<organism evidence="11 12">
    <name type="scientific">Leptospira ryugenii</name>
    <dbReference type="NCBI Taxonomy" id="1917863"/>
    <lineage>
        <taxon>Bacteria</taxon>
        <taxon>Pseudomonadati</taxon>
        <taxon>Spirochaetota</taxon>
        <taxon>Spirochaetia</taxon>
        <taxon>Leptospirales</taxon>
        <taxon>Leptospiraceae</taxon>
        <taxon>Leptospira</taxon>
    </lineage>
</organism>
<dbReference type="HAMAP" id="MF_00259">
    <property type="entry name" value="GcvT"/>
    <property type="match status" value="1"/>
</dbReference>
<evidence type="ECO:0000256" key="5">
    <source>
        <dbReference type="ARBA" id="ARBA00031395"/>
    </source>
</evidence>
<evidence type="ECO:0000256" key="8">
    <source>
        <dbReference type="PIRSR" id="PIRSR006487-1"/>
    </source>
</evidence>
<dbReference type="Pfam" id="PF01571">
    <property type="entry name" value="GCV_T"/>
    <property type="match status" value="1"/>
</dbReference>
<comment type="similarity">
    <text evidence="1 7">Belongs to the GcvT family.</text>
</comment>
<evidence type="ECO:0000259" key="9">
    <source>
        <dbReference type="Pfam" id="PF01571"/>
    </source>
</evidence>
<keyword evidence="4 7" id="KW-0808">Transferase</keyword>
<keyword evidence="12" id="KW-1185">Reference proteome</keyword>
<feature type="binding site" evidence="8">
    <location>
        <position position="198"/>
    </location>
    <ligand>
        <name>substrate</name>
    </ligand>
</feature>
<dbReference type="InterPro" id="IPR022903">
    <property type="entry name" value="GcvT_bac"/>
</dbReference>
<protein>
    <recommendedName>
        <fullName evidence="2 7">Aminomethyltransferase</fullName>
        <ecNumber evidence="2 7">2.1.2.10</ecNumber>
    </recommendedName>
    <alternativeName>
        <fullName evidence="5 7">Glycine cleavage system T protein</fullName>
    </alternativeName>
</protein>
<dbReference type="PANTHER" id="PTHR43757">
    <property type="entry name" value="AMINOMETHYLTRANSFERASE"/>
    <property type="match status" value="1"/>
</dbReference>
<dbReference type="GO" id="GO:0004047">
    <property type="term" value="F:aminomethyltransferase activity"/>
    <property type="evidence" value="ECO:0007669"/>
    <property type="project" value="UniProtKB-UniRule"/>
</dbReference>
<dbReference type="GO" id="GO:0005829">
    <property type="term" value="C:cytosol"/>
    <property type="evidence" value="ECO:0007669"/>
    <property type="project" value="TreeGrafter"/>
</dbReference>
<evidence type="ECO:0000256" key="4">
    <source>
        <dbReference type="ARBA" id="ARBA00022679"/>
    </source>
</evidence>
<dbReference type="AlphaFoldDB" id="A0A2P2E3X4"/>
<dbReference type="InterPro" id="IPR013977">
    <property type="entry name" value="GcvT_C"/>
</dbReference>
<dbReference type="Gene3D" id="4.10.1250.10">
    <property type="entry name" value="Aminomethyltransferase fragment"/>
    <property type="match status" value="1"/>
</dbReference>
<dbReference type="PANTHER" id="PTHR43757:SF2">
    <property type="entry name" value="AMINOMETHYLTRANSFERASE, MITOCHONDRIAL"/>
    <property type="match status" value="1"/>
</dbReference>
<evidence type="ECO:0000259" key="10">
    <source>
        <dbReference type="Pfam" id="PF08669"/>
    </source>
</evidence>
<evidence type="ECO:0000256" key="2">
    <source>
        <dbReference type="ARBA" id="ARBA00012616"/>
    </source>
</evidence>